<keyword evidence="1" id="KW-0812">Transmembrane</keyword>
<dbReference type="Pfam" id="PF07963">
    <property type="entry name" value="N_methyl"/>
    <property type="match status" value="1"/>
</dbReference>
<organism evidence="2 3">
    <name type="scientific">Herminiimonas arsenicoxydans</name>
    <dbReference type="NCBI Taxonomy" id="204773"/>
    <lineage>
        <taxon>Bacteria</taxon>
        <taxon>Pseudomonadati</taxon>
        <taxon>Pseudomonadota</taxon>
        <taxon>Betaproteobacteria</taxon>
        <taxon>Burkholderiales</taxon>
        <taxon>Oxalobacteraceae</taxon>
        <taxon>Herminiimonas</taxon>
    </lineage>
</organism>
<dbReference type="PANTHER" id="PTHR30093">
    <property type="entry name" value="GENERAL SECRETION PATHWAY PROTEIN G"/>
    <property type="match status" value="1"/>
</dbReference>
<dbReference type="Gene3D" id="3.30.700.10">
    <property type="entry name" value="Glycoprotein, Type 4 Pilin"/>
    <property type="match status" value="1"/>
</dbReference>
<gene>
    <name evidence="2" type="ordered locus">HEAR2374</name>
</gene>
<dbReference type="AlphaFoldDB" id="A4G7L8"/>
<dbReference type="GO" id="GO:0043683">
    <property type="term" value="P:type IV pilus assembly"/>
    <property type="evidence" value="ECO:0007669"/>
    <property type="project" value="InterPro"/>
</dbReference>
<keyword evidence="1" id="KW-0472">Membrane</keyword>
<dbReference type="Proteomes" id="UP000006697">
    <property type="component" value="Chromosome"/>
</dbReference>
<dbReference type="InterPro" id="IPR012902">
    <property type="entry name" value="N_methyl_site"/>
</dbReference>
<feature type="transmembrane region" description="Helical" evidence="1">
    <location>
        <begin position="12"/>
        <end position="32"/>
    </location>
</feature>
<dbReference type="InterPro" id="IPR045584">
    <property type="entry name" value="Pilin-like"/>
</dbReference>
<evidence type="ECO:0000256" key="1">
    <source>
        <dbReference type="SAM" id="Phobius"/>
    </source>
</evidence>
<accession>A4G7L8</accession>
<name>A4G7L8_HERAR</name>
<evidence type="ECO:0000313" key="3">
    <source>
        <dbReference type="Proteomes" id="UP000006697"/>
    </source>
</evidence>
<dbReference type="PANTHER" id="PTHR30093:SF47">
    <property type="entry name" value="TYPE IV PILUS NON-CORE MINOR PILIN PILE"/>
    <property type="match status" value="1"/>
</dbReference>
<dbReference type="NCBIfam" id="TIGR02532">
    <property type="entry name" value="IV_pilin_GFxxxE"/>
    <property type="match status" value="1"/>
</dbReference>
<dbReference type="Pfam" id="PF16732">
    <property type="entry name" value="ComP_DUS"/>
    <property type="match status" value="1"/>
</dbReference>
<reference evidence="2 3" key="1">
    <citation type="journal article" date="2007" name="PLoS Genet.">
        <title>A tale of two oxidation states: bacterial colonization of arsenic-rich environments.</title>
        <authorList>
            <person name="Muller D."/>
            <person name="Medigue C."/>
            <person name="Koechler S."/>
            <person name="Barbe V."/>
            <person name="Barakat M."/>
            <person name="Talla E."/>
            <person name="Bonnefoy V."/>
            <person name="Krin E."/>
            <person name="Arsene-Ploetze F."/>
            <person name="Carapito C."/>
            <person name="Chandler M."/>
            <person name="Cournoyer B."/>
            <person name="Cruveiller S."/>
            <person name="Dossat C."/>
            <person name="Duval S."/>
            <person name="Heymann M."/>
            <person name="Leize E."/>
            <person name="Lieutaud A."/>
            <person name="Lievremont D."/>
            <person name="Makita Y."/>
            <person name="Mangenot S."/>
            <person name="Nitschke W."/>
            <person name="Ortet P."/>
            <person name="Perdrial N."/>
            <person name="Schoepp B."/>
            <person name="Siguier N."/>
            <person name="Simeonova D.D."/>
            <person name="Rouy Z."/>
            <person name="Segurens B."/>
            <person name="Turlin E."/>
            <person name="Vallenet D."/>
            <person name="Van Dorsselaer A."/>
            <person name="Weiss S."/>
            <person name="Weissenbach J."/>
            <person name="Lett M.C."/>
            <person name="Danchin A."/>
            <person name="Bertin P.N."/>
        </authorList>
    </citation>
    <scope>NUCLEOTIDE SEQUENCE [LARGE SCALE GENOMIC DNA]</scope>
    <source>
        <strain evidence="3">ULPAs1</strain>
    </source>
</reference>
<proteinExistence type="predicted"/>
<sequence>MRYRLAHGFTMIELMVVLIIAAILAAVAIPSYQESVLKARRSEGRAALMKGMQQQERYYSLHTTYLAFSSASTDAEAKKFSWFSGANAKASFYEISAQACSGKTIRDCVVLIAQPGTGKVNASYRDPVCGALSLNSSGEESAGADRCWP</sequence>
<evidence type="ECO:0000313" key="2">
    <source>
        <dbReference type="EMBL" id="CAL62505.1"/>
    </source>
</evidence>
<dbReference type="InterPro" id="IPR031982">
    <property type="entry name" value="PilE-like"/>
</dbReference>
<protein>
    <submittedName>
        <fullName evidence="2">Type 4 fimbrial biogenesis protein PilE</fullName>
    </submittedName>
</protein>
<keyword evidence="1" id="KW-1133">Transmembrane helix</keyword>
<dbReference type="eggNOG" id="COG4968">
    <property type="taxonomic scope" value="Bacteria"/>
</dbReference>
<keyword evidence="3" id="KW-1185">Reference proteome</keyword>
<dbReference type="STRING" id="204773.HEAR2374"/>
<dbReference type="EMBL" id="CU207211">
    <property type="protein sequence ID" value="CAL62505.1"/>
    <property type="molecule type" value="Genomic_DNA"/>
</dbReference>
<dbReference type="KEGG" id="har:HEAR2374"/>
<dbReference type="SUPFAM" id="SSF54523">
    <property type="entry name" value="Pili subunits"/>
    <property type="match status" value="1"/>
</dbReference>
<dbReference type="HOGENOM" id="CLU_091705_6_1_4"/>
<dbReference type="OrthoDB" id="8592370at2"/>